<dbReference type="InterPro" id="IPR010982">
    <property type="entry name" value="Lambda_DNA-bd_dom_sf"/>
</dbReference>
<proteinExistence type="predicted"/>
<reference evidence="2 3" key="1">
    <citation type="submission" date="2018-11" db="EMBL/GenBank/DDBJ databases">
        <title>Paraburkholderia sp. DHOA04, isolated from soil.</title>
        <authorList>
            <person name="Gao Z.-H."/>
            <person name="Qiu L.-H."/>
            <person name="Fu J.-C."/>
        </authorList>
    </citation>
    <scope>NUCLEOTIDE SEQUENCE [LARGE SCALE GENOMIC DNA]</scope>
    <source>
        <strain evidence="2 3">DHOA04</strain>
    </source>
</reference>
<evidence type="ECO:0000256" key="1">
    <source>
        <dbReference type="SAM" id="MobiDB-lite"/>
    </source>
</evidence>
<protein>
    <submittedName>
        <fullName evidence="2">Uncharacterized protein</fullName>
    </submittedName>
</protein>
<evidence type="ECO:0000313" key="3">
    <source>
        <dbReference type="Proteomes" id="UP000272778"/>
    </source>
</evidence>
<dbReference type="Proteomes" id="UP000272778">
    <property type="component" value="Unassembled WGS sequence"/>
</dbReference>
<dbReference type="RefSeq" id="WP_124149007.1">
    <property type="nucleotide sequence ID" value="NZ_RQIS01000001.1"/>
</dbReference>
<feature type="region of interest" description="Disordered" evidence="1">
    <location>
        <begin position="79"/>
        <end position="110"/>
    </location>
</feature>
<dbReference type="AlphaFoldDB" id="A0A3N6NDX3"/>
<dbReference type="Gene3D" id="1.10.260.40">
    <property type="entry name" value="lambda repressor-like DNA-binding domains"/>
    <property type="match status" value="1"/>
</dbReference>
<evidence type="ECO:0000313" key="2">
    <source>
        <dbReference type="EMBL" id="RQH09601.1"/>
    </source>
</evidence>
<sequence length="110" mass="12135">MAKHTFSRTLISQLEGQLRSLPKVEAKPQDLTKVESIRALANSIRTAQRNGYSLAEVAERLTASGLAISGSTLKNYLQQSRQTSRKKAVAERPLFDGSTPRENPPAQNEQ</sequence>
<accession>A0A3N6NDX3</accession>
<dbReference type="GO" id="GO:0003677">
    <property type="term" value="F:DNA binding"/>
    <property type="evidence" value="ECO:0007669"/>
    <property type="project" value="InterPro"/>
</dbReference>
<dbReference type="EMBL" id="RQIS01000001">
    <property type="protein sequence ID" value="RQH09601.1"/>
    <property type="molecule type" value="Genomic_DNA"/>
</dbReference>
<comment type="caution">
    <text evidence="2">The sequence shown here is derived from an EMBL/GenBank/DDBJ whole genome shotgun (WGS) entry which is preliminary data.</text>
</comment>
<organism evidence="2 3">
    <name type="scientific">Paraburkholderia dinghuensis</name>
    <dbReference type="NCBI Taxonomy" id="2305225"/>
    <lineage>
        <taxon>Bacteria</taxon>
        <taxon>Pseudomonadati</taxon>
        <taxon>Pseudomonadota</taxon>
        <taxon>Betaproteobacteria</taxon>
        <taxon>Burkholderiales</taxon>
        <taxon>Burkholderiaceae</taxon>
        <taxon>Paraburkholderia</taxon>
    </lineage>
</organism>
<gene>
    <name evidence="2" type="ORF">D1Y85_00060</name>
</gene>
<name>A0A3N6NDX3_9BURK</name>
<keyword evidence="3" id="KW-1185">Reference proteome</keyword>